<dbReference type="InterPro" id="IPR003789">
    <property type="entry name" value="Asn/Gln_tRNA_amidoTrase-B-like"/>
</dbReference>
<evidence type="ECO:0000313" key="2">
    <source>
        <dbReference type="Proteomes" id="UP000533637"/>
    </source>
</evidence>
<comment type="caution">
    <text evidence="1">The sequence shown here is derived from an EMBL/GenBank/DDBJ whole genome shotgun (WGS) entry which is preliminary data.</text>
</comment>
<dbReference type="Proteomes" id="UP000533637">
    <property type="component" value="Unassembled WGS sequence"/>
</dbReference>
<evidence type="ECO:0008006" key="3">
    <source>
        <dbReference type="Google" id="ProtNLM"/>
    </source>
</evidence>
<dbReference type="Pfam" id="PF09424">
    <property type="entry name" value="YqeY"/>
    <property type="match status" value="1"/>
</dbReference>
<sequence>MDLFERVSEDIKNAMKAKDKVALETLRNVKKVFLEAKTAPGANDTLLDADATKMIQKLVKQGKDSAEIYAQQGRADLAEAELAQVKVLEAYLPKQMTAEELETEIKAIIAQVGAAGPKDMGKVMGVASKALAGKAEGRAISETVKRLLNS</sequence>
<dbReference type="PANTHER" id="PTHR28055:SF1">
    <property type="entry name" value="ALTERED INHERITANCE OF MITOCHONDRIA PROTEIN 41, MITOCHONDRIAL"/>
    <property type="match status" value="1"/>
</dbReference>
<reference evidence="1 2" key="1">
    <citation type="submission" date="2020-08" db="EMBL/GenBank/DDBJ databases">
        <title>Genomic Encyclopedia of Type Strains, Phase IV (KMG-IV): sequencing the most valuable type-strain genomes for metagenomic binning, comparative biology and taxonomic classification.</title>
        <authorList>
            <person name="Goeker M."/>
        </authorList>
    </citation>
    <scope>NUCLEOTIDE SEQUENCE [LARGE SCALE GENOMIC DNA]</scope>
    <source>
        <strain evidence="1 2">DSM 102983</strain>
    </source>
</reference>
<gene>
    <name evidence="1" type="ORF">GGQ57_002902</name>
</gene>
<dbReference type="Gene3D" id="1.10.1510.10">
    <property type="entry name" value="Uncharacterised protein YqeY/AIM41 PF09424, N-terminal domain"/>
    <property type="match status" value="1"/>
</dbReference>
<dbReference type="EMBL" id="JACHOC010000005">
    <property type="protein sequence ID" value="MBB4622993.1"/>
    <property type="molecule type" value="Genomic_DNA"/>
</dbReference>
<dbReference type="InterPro" id="IPR042184">
    <property type="entry name" value="YqeY/Aim41_N"/>
</dbReference>
<evidence type="ECO:0000313" key="1">
    <source>
        <dbReference type="EMBL" id="MBB4622993.1"/>
    </source>
</evidence>
<protein>
    <recommendedName>
        <fullName evidence="3">GatB/YqeY domain-containing protein</fullName>
    </recommendedName>
</protein>
<keyword evidence="2" id="KW-1185">Reference proteome</keyword>
<dbReference type="PANTHER" id="PTHR28055">
    <property type="entry name" value="ALTERED INHERITANCE OF MITOCHONDRIA PROTEIN 41, MITOCHONDRIAL"/>
    <property type="match status" value="1"/>
</dbReference>
<organism evidence="1 2">
    <name type="scientific">Parabacteroides faecis</name>
    <dbReference type="NCBI Taxonomy" id="1217282"/>
    <lineage>
        <taxon>Bacteria</taxon>
        <taxon>Pseudomonadati</taxon>
        <taxon>Bacteroidota</taxon>
        <taxon>Bacteroidia</taxon>
        <taxon>Bacteroidales</taxon>
        <taxon>Tannerellaceae</taxon>
        <taxon>Parabacteroides</taxon>
    </lineage>
</organism>
<dbReference type="InterPro" id="IPR019004">
    <property type="entry name" value="YqeY/Aim41"/>
</dbReference>
<dbReference type="Gene3D" id="1.10.10.410">
    <property type="match status" value="1"/>
</dbReference>
<accession>A0ABR6KQ94</accession>
<dbReference type="SUPFAM" id="SSF89095">
    <property type="entry name" value="GatB/YqeY motif"/>
    <property type="match status" value="1"/>
</dbReference>
<dbReference type="InterPro" id="IPR023168">
    <property type="entry name" value="GatB_Yqey_C_2"/>
</dbReference>
<dbReference type="RefSeq" id="WP_122351849.1">
    <property type="nucleotide sequence ID" value="NZ_BMPB01000005.1"/>
</dbReference>
<proteinExistence type="predicted"/>
<name>A0ABR6KQ94_9BACT</name>